<dbReference type="PANTHER" id="PTHR30417">
    <property type="entry name" value="N-ACETYLMURAMOYL-L-ALANINE AMIDASE AMID"/>
    <property type="match status" value="1"/>
</dbReference>
<feature type="compositionally biased region" description="Pro residues" evidence="5">
    <location>
        <begin position="173"/>
        <end position="186"/>
    </location>
</feature>
<dbReference type="InterPro" id="IPR002502">
    <property type="entry name" value="Amidase_domain"/>
</dbReference>
<dbReference type="GO" id="GO:0008745">
    <property type="term" value="F:N-acetylmuramoyl-L-alanine amidase activity"/>
    <property type="evidence" value="ECO:0007669"/>
    <property type="project" value="UniProtKB-EC"/>
</dbReference>
<evidence type="ECO:0000256" key="3">
    <source>
        <dbReference type="ARBA" id="ARBA00022801"/>
    </source>
</evidence>
<feature type="domain" description="Cpl-7 lysozyme C-terminal" evidence="7">
    <location>
        <begin position="240"/>
        <end position="278"/>
    </location>
</feature>
<proteinExistence type="predicted"/>
<evidence type="ECO:0000256" key="2">
    <source>
        <dbReference type="ARBA" id="ARBA00011901"/>
    </source>
</evidence>
<evidence type="ECO:0000313" key="8">
    <source>
        <dbReference type="EMBL" id="PKY73203.1"/>
    </source>
</evidence>
<dbReference type="CDD" id="cd06583">
    <property type="entry name" value="PGRP"/>
    <property type="match status" value="1"/>
</dbReference>
<dbReference type="EC" id="3.5.1.28" evidence="2"/>
<evidence type="ECO:0000313" key="9">
    <source>
        <dbReference type="Proteomes" id="UP000235122"/>
    </source>
</evidence>
<protein>
    <recommendedName>
        <fullName evidence="2">N-acetylmuramoyl-L-alanine amidase</fullName>
        <ecNumber evidence="2">3.5.1.28</ecNumber>
    </recommendedName>
</protein>
<name>A0A2I1IQ03_9ACTO</name>
<reference evidence="8 9" key="1">
    <citation type="submission" date="2017-12" db="EMBL/GenBank/DDBJ databases">
        <title>Phylogenetic diversity of female urinary microbiome.</title>
        <authorList>
            <person name="Thomas-White K."/>
            <person name="Wolfe A.J."/>
        </authorList>
    </citation>
    <scope>NUCLEOTIDE SEQUENCE [LARGE SCALE GENOMIC DNA]</scope>
    <source>
        <strain evidence="8 9">UMB0402</strain>
    </source>
</reference>
<sequence length="280" mass="30931">MKNWATLEADENRLMNKHYSAGRSGRKINKVIIHHNAGNLTIKSIWDVWQTRQASAHYQVDSNGRIGQLVWDRDTAWHAGNWDANTTSIGIEHADISSKPWRISEACLDNGAHLVAAICHYYKLGRPVWAKNVFGHKHFSSTECPASLAGSQHAAYMARAQYWYDRMSGTKPAPTPPAKPTPPAPKPSANIDALADAVIRGEYGNGEERKRRLGANYAAVQKRVNEKLTGGNPTKPSVNIDALADAVIRGDYGNGEERKRRLGANYAAVQKRVNEKLGIS</sequence>
<evidence type="ECO:0000259" key="6">
    <source>
        <dbReference type="SMART" id="SM00644"/>
    </source>
</evidence>
<feature type="domain" description="Cpl-7 lysozyme C-terminal" evidence="7">
    <location>
        <begin position="191"/>
        <end position="229"/>
    </location>
</feature>
<comment type="catalytic activity">
    <reaction evidence="1">
        <text>Hydrolyzes the link between N-acetylmuramoyl residues and L-amino acid residues in certain cell-wall glycopeptides.</text>
        <dbReference type="EC" id="3.5.1.28"/>
    </reaction>
</comment>
<keyword evidence="3" id="KW-0378">Hydrolase</keyword>
<dbReference type="Pfam" id="PF08230">
    <property type="entry name" value="CW_7"/>
    <property type="match status" value="2"/>
</dbReference>
<dbReference type="GO" id="GO:0009254">
    <property type="term" value="P:peptidoglycan turnover"/>
    <property type="evidence" value="ECO:0007669"/>
    <property type="project" value="TreeGrafter"/>
</dbReference>
<feature type="domain" description="N-acetylmuramoyl-L-alanine amidase" evidence="6">
    <location>
        <begin position="16"/>
        <end position="146"/>
    </location>
</feature>
<evidence type="ECO:0000256" key="5">
    <source>
        <dbReference type="SAM" id="MobiDB-lite"/>
    </source>
</evidence>
<dbReference type="STRING" id="33007.HMPREF3198_00835"/>
<dbReference type="GO" id="GO:0009253">
    <property type="term" value="P:peptidoglycan catabolic process"/>
    <property type="evidence" value="ECO:0007669"/>
    <property type="project" value="InterPro"/>
</dbReference>
<evidence type="ECO:0000256" key="1">
    <source>
        <dbReference type="ARBA" id="ARBA00001561"/>
    </source>
</evidence>
<keyword evidence="9" id="KW-1185">Reference proteome</keyword>
<dbReference type="RefSeq" id="WP_070454612.1">
    <property type="nucleotide sequence ID" value="NZ_JASOXK010000001.1"/>
</dbReference>
<accession>A0A2I1IQ03</accession>
<dbReference type="PANTHER" id="PTHR30417:SF1">
    <property type="entry name" value="N-ACETYLMURAMOYL-L-ALANINE AMIDASE AMID"/>
    <property type="match status" value="1"/>
</dbReference>
<organism evidence="8 9">
    <name type="scientific">Winkia neuii</name>
    <dbReference type="NCBI Taxonomy" id="33007"/>
    <lineage>
        <taxon>Bacteria</taxon>
        <taxon>Bacillati</taxon>
        <taxon>Actinomycetota</taxon>
        <taxon>Actinomycetes</taxon>
        <taxon>Actinomycetales</taxon>
        <taxon>Actinomycetaceae</taxon>
        <taxon>Winkia</taxon>
    </lineage>
</organism>
<evidence type="ECO:0000256" key="4">
    <source>
        <dbReference type="ARBA" id="ARBA00023316"/>
    </source>
</evidence>
<feature type="region of interest" description="Disordered" evidence="5">
    <location>
        <begin position="167"/>
        <end position="189"/>
    </location>
</feature>
<dbReference type="InterPro" id="IPR013168">
    <property type="entry name" value="Cpl_7_lyso_C"/>
</dbReference>
<comment type="caution">
    <text evidence="8">The sequence shown here is derived from an EMBL/GenBank/DDBJ whole genome shotgun (WGS) entry which is preliminary data.</text>
</comment>
<dbReference type="InterPro" id="IPR036505">
    <property type="entry name" value="Amidase/PGRP_sf"/>
</dbReference>
<keyword evidence="4" id="KW-0961">Cell wall biogenesis/degradation</keyword>
<dbReference type="GO" id="GO:0071555">
    <property type="term" value="P:cell wall organization"/>
    <property type="evidence" value="ECO:0007669"/>
    <property type="project" value="UniProtKB-KW"/>
</dbReference>
<gene>
    <name evidence="8" type="ORF">CYJ19_01025</name>
</gene>
<dbReference type="AlphaFoldDB" id="A0A2I1IQ03"/>
<dbReference type="Gene3D" id="3.40.80.10">
    <property type="entry name" value="Peptidoglycan recognition protein-like"/>
    <property type="match status" value="1"/>
</dbReference>
<evidence type="ECO:0000259" key="7">
    <source>
        <dbReference type="SMART" id="SM01095"/>
    </source>
</evidence>
<dbReference type="EMBL" id="PKKO01000001">
    <property type="protein sequence ID" value="PKY73203.1"/>
    <property type="molecule type" value="Genomic_DNA"/>
</dbReference>
<dbReference type="SMART" id="SM01095">
    <property type="entry name" value="Cpl-7"/>
    <property type="match status" value="2"/>
</dbReference>
<dbReference type="SUPFAM" id="SSF55846">
    <property type="entry name" value="N-acetylmuramoyl-L-alanine amidase-like"/>
    <property type="match status" value="1"/>
</dbReference>
<dbReference type="Pfam" id="PF01510">
    <property type="entry name" value="Amidase_2"/>
    <property type="match status" value="1"/>
</dbReference>
<dbReference type="InterPro" id="IPR051206">
    <property type="entry name" value="NAMLAA_amidase_2"/>
</dbReference>
<dbReference type="Proteomes" id="UP000235122">
    <property type="component" value="Unassembled WGS sequence"/>
</dbReference>
<dbReference type="SMART" id="SM00644">
    <property type="entry name" value="Ami_2"/>
    <property type="match status" value="1"/>
</dbReference>